<dbReference type="NCBIfam" id="TIGR03083">
    <property type="entry name" value="maleylpyruvate isomerase family mycothiol-dependent enzyme"/>
    <property type="match status" value="1"/>
</dbReference>
<reference evidence="3" key="1">
    <citation type="submission" date="2016-10" db="EMBL/GenBank/DDBJ databases">
        <authorList>
            <person name="Varghese N."/>
        </authorList>
    </citation>
    <scope>NUCLEOTIDE SEQUENCE [LARGE SCALE GENOMIC DNA]</scope>
    <source>
        <strain evidence="3">DSM 44719</strain>
    </source>
</reference>
<dbReference type="Gene3D" id="1.20.120.450">
    <property type="entry name" value="dinb family like domain"/>
    <property type="match status" value="1"/>
</dbReference>
<sequence>MIGGIDNAAWSTLTPAAGWTVQDQLNHLAYFDDATTLAIRDPAEFSQLADNLIHSAQDFAGEIAEQQSNLSVETTGNWLRRARHDLLVAFHATENTRRVPWFGVSMSLASSMTARLMETWAHGQDIADALAIERQPTTRIRHICHLGVQTRAFSYALRGMEAPTEPVEIVLTAPDGSEWHWGERGGPNSVSGSAWDFSLVVTQRRNIADTGLIVTGRVAGEWMSIAQAFAGAPGAGRAPMEER</sequence>
<dbReference type="InterPro" id="IPR017518">
    <property type="entry name" value="CHP03084"/>
</dbReference>
<dbReference type="InterPro" id="IPR017517">
    <property type="entry name" value="Maleyloyr_isom"/>
</dbReference>
<evidence type="ECO:0000313" key="3">
    <source>
        <dbReference type="Proteomes" id="UP000183407"/>
    </source>
</evidence>
<dbReference type="InterPro" id="IPR024344">
    <property type="entry name" value="MDMPI_metal-binding"/>
</dbReference>
<name>A0A1H4QT13_RHOJO</name>
<dbReference type="Proteomes" id="UP000183407">
    <property type="component" value="Unassembled WGS sequence"/>
</dbReference>
<protein>
    <submittedName>
        <fullName evidence="2">TIGR03084 family protein</fullName>
    </submittedName>
</protein>
<evidence type="ECO:0000313" key="2">
    <source>
        <dbReference type="EMBL" id="SEC22614.1"/>
    </source>
</evidence>
<proteinExistence type="predicted"/>
<gene>
    <name evidence="2" type="ORF">SAMN04490220_1104</name>
</gene>
<evidence type="ECO:0000259" key="1">
    <source>
        <dbReference type="Pfam" id="PF11716"/>
    </source>
</evidence>
<dbReference type="Pfam" id="PF11716">
    <property type="entry name" value="MDMPI_N"/>
    <property type="match status" value="1"/>
</dbReference>
<dbReference type="InterPro" id="IPR034660">
    <property type="entry name" value="DinB/YfiT-like"/>
</dbReference>
<dbReference type="EMBL" id="FNTL01000004">
    <property type="protein sequence ID" value="SEC22614.1"/>
    <property type="molecule type" value="Genomic_DNA"/>
</dbReference>
<dbReference type="AlphaFoldDB" id="A0A1H4QT13"/>
<dbReference type="GO" id="GO:0046872">
    <property type="term" value="F:metal ion binding"/>
    <property type="evidence" value="ECO:0007669"/>
    <property type="project" value="InterPro"/>
</dbReference>
<dbReference type="NCBIfam" id="TIGR03084">
    <property type="entry name" value="TIGR03084 family metal-binding protein"/>
    <property type="match status" value="1"/>
</dbReference>
<organism evidence="2 3">
    <name type="scientific">Rhodococcus jostii</name>
    <dbReference type="NCBI Taxonomy" id="132919"/>
    <lineage>
        <taxon>Bacteria</taxon>
        <taxon>Bacillati</taxon>
        <taxon>Actinomycetota</taxon>
        <taxon>Actinomycetes</taxon>
        <taxon>Mycobacteriales</taxon>
        <taxon>Nocardiaceae</taxon>
        <taxon>Rhodococcus</taxon>
    </lineage>
</organism>
<accession>A0A1H4QT13</accession>
<feature type="domain" description="Mycothiol-dependent maleylpyruvate isomerase metal-binding" evidence="1">
    <location>
        <begin position="4"/>
        <end position="127"/>
    </location>
</feature>
<dbReference type="SUPFAM" id="SSF109854">
    <property type="entry name" value="DinB/YfiT-like putative metalloenzymes"/>
    <property type="match status" value="1"/>
</dbReference>